<evidence type="ECO:0000256" key="4">
    <source>
        <dbReference type="ARBA" id="ARBA00007315"/>
    </source>
</evidence>
<evidence type="ECO:0000256" key="7">
    <source>
        <dbReference type="ARBA" id="ARBA00022618"/>
    </source>
</evidence>
<dbReference type="GO" id="GO:0060091">
    <property type="term" value="C:kinocilium"/>
    <property type="evidence" value="ECO:0007669"/>
    <property type="project" value="UniProtKB-SubCell"/>
</dbReference>
<feature type="domain" description="Tyrosine specific protein phosphatases" evidence="19">
    <location>
        <begin position="261"/>
        <end position="323"/>
    </location>
</feature>
<comment type="similarity">
    <text evidence="4">Belongs to the protein-tyrosine phosphatase family. Non-receptor class CDC14 subfamily.</text>
</comment>
<dbReference type="SMART" id="SM00195">
    <property type="entry name" value="DSPc"/>
    <property type="match status" value="1"/>
</dbReference>
<dbReference type="Gene3D" id="3.90.190.10">
    <property type="entry name" value="Protein tyrosine phosphatase superfamily"/>
    <property type="match status" value="2"/>
</dbReference>
<evidence type="ECO:0000313" key="21">
    <source>
        <dbReference type="Proteomes" id="UP001208570"/>
    </source>
</evidence>
<evidence type="ECO:0000256" key="5">
    <source>
        <dbReference type="ARBA" id="ARBA00022490"/>
    </source>
</evidence>
<keyword evidence="6" id="KW-0597">Phosphoprotein</keyword>
<keyword evidence="7" id="KW-0132">Cell division</keyword>
<feature type="domain" description="Tyrosine-protein phosphatase" evidence="18">
    <location>
        <begin position="179"/>
        <end position="336"/>
    </location>
</feature>
<dbReference type="EMBL" id="JAODUP010000028">
    <property type="protein sequence ID" value="KAK2167403.1"/>
    <property type="molecule type" value="Genomic_DNA"/>
</dbReference>
<keyword evidence="21" id="KW-1185">Reference proteome</keyword>
<comment type="catalytic activity">
    <reaction evidence="16">
        <text>O-phospho-L-threonyl-[protein] + H2O = L-threonyl-[protein] + phosphate</text>
        <dbReference type="Rhea" id="RHEA:47004"/>
        <dbReference type="Rhea" id="RHEA-COMP:11060"/>
        <dbReference type="Rhea" id="RHEA-COMP:11605"/>
        <dbReference type="ChEBI" id="CHEBI:15377"/>
        <dbReference type="ChEBI" id="CHEBI:30013"/>
        <dbReference type="ChEBI" id="CHEBI:43474"/>
        <dbReference type="ChEBI" id="CHEBI:61977"/>
        <dbReference type="EC" id="3.1.3.16"/>
    </reaction>
</comment>
<evidence type="ECO:0000256" key="3">
    <source>
        <dbReference type="ARBA" id="ARBA00004647"/>
    </source>
</evidence>
<dbReference type="GO" id="GO:0000922">
    <property type="term" value="C:spindle pole"/>
    <property type="evidence" value="ECO:0007669"/>
    <property type="project" value="UniProtKB-SubCell"/>
</dbReference>
<keyword evidence="8" id="KW-0378">Hydrolase</keyword>
<comment type="catalytic activity">
    <reaction evidence="15">
        <text>O-phospho-L-seryl-[protein] + H2O = L-seryl-[protein] + phosphate</text>
        <dbReference type="Rhea" id="RHEA:20629"/>
        <dbReference type="Rhea" id="RHEA-COMP:9863"/>
        <dbReference type="Rhea" id="RHEA-COMP:11604"/>
        <dbReference type="ChEBI" id="CHEBI:15377"/>
        <dbReference type="ChEBI" id="CHEBI:29999"/>
        <dbReference type="ChEBI" id="CHEBI:43474"/>
        <dbReference type="ChEBI" id="CHEBI:83421"/>
        <dbReference type="EC" id="3.1.3.16"/>
    </reaction>
</comment>
<dbReference type="SUPFAM" id="SSF52799">
    <property type="entry name" value="(Phosphotyrosine protein) phosphatases II"/>
    <property type="match status" value="2"/>
</dbReference>
<dbReference type="InterPro" id="IPR000387">
    <property type="entry name" value="Tyr_Pase_dom"/>
</dbReference>
<accession>A0AAD9K983</accession>
<dbReference type="GO" id="GO:0004722">
    <property type="term" value="F:protein serine/threonine phosphatase activity"/>
    <property type="evidence" value="ECO:0007669"/>
    <property type="project" value="UniProtKB-EC"/>
</dbReference>
<evidence type="ECO:0000256" key="9">
    <source>
        <dbReference type="ARBA" id="ARBA00022912"/>
    </source>
</evidence>
<organism evidence="20 21">
    <name type="scientific">Paralvinella palmiformis</name>
    <dbReference type="NCBI Taxonomy" id="53620"/>
    <lineage>
        <taxon>Eukaryota</taxon>
        <taxon>Metazoa</taxon>
        <taxon>Spiralia</taxon>
        <taxon>Lophotrochozoa</taxon>
        <taxon>Annelida</taxon>
        <taxon>Polychaeta</taxon>
        <taxon>Sedentaria</taxon>
        <taxon>Canalipalpata</taxon>
        <taxon>Terebellida</taxon>
        <taxon>Terebelliformia</taxon>
        <taxon>Alvinellidae</taxon>
        <taxon>Paralvinella</taxon>
    </lineage>
</organism>
<evidence type="ECO:0000256" key="11">
    <source>
        <dbReference type="ARBA" id="ARBA00023242"/>
    </source>
</evidence>
<sequence length="529" mass="60315">MADESDIIGSASEFIKDRLYFATLRTKPRSTAHTHYFCVDDELVYESFYADFGPLNLAMLYRYCCKLNKKLKSFSLAKKKIVHYTSFDARKRANAAFLIGSYAVIYLKKTPEEAYRPLVAGCNPPFLPFRDASFGTCTYNLTLLDCLHGMHKALQNGFFNFETFDVDEYEHYEKVENGDFNWIVPNRFLAFCGPHPKSKIENGYPLHAPEAYFPYFRKHNVTMIVRLNKKIYDARRFIDAGFQHHDLFFIDGSTPSDNILNRFLEIAENADGAIAVHCKAGLGRTGTLIGCYMMKHYKFTAAECIAWLRICRPGSIIGPQQHYMEDKQAWLWMQGDIHRAKQKEKDRLRNKQDFSHIMSGVDDMRLHDHADPDDLSDYENRIEYGESYVTTKSVMTQGDHLNQLKAQRRHPRSATTGTLSLDEGKTHKRSGTQPFRTTSSRSSQGVMSPLKTSKVSGSATTSTAIPVPHVLLEHHCDDIWEPQGLVGFSGSVNINAECCSSFIIFNQYQSIVPELMVPLRIGAAEYSFH</sequence>
<keyword evidence="13" id="KW-0131">Cell cycle</keyword>
<dbReference type="InterPro" id="IPR003595">
    <property type="entry name" value="Tyr_Pase_cat"/>
</dbReference>
<dbReference type="InterPro" id="IPR029260">
    <property type="entry name" value="DSPn"/>
</dbReference>
<dbReference type="AlphaFoldDB" id="A0AAD9K983"/>
<protein>
    <recommendedName>
        <fullName evidence="22">Protein-tyrosine-phosphatase</fullName>
    </recommendedName>
</protein>
<evidence type="ECO:0000256" key="10">
    <source>
        <dbReference type="ARBA" id="ARBA00023212"/>
    </source>
</evidence>
<evidence type="ECO:0000256" key="14">
    <source>
        <dbReference type="ARBA" id="ARBA00037822"/>
    </source>
</evidence>
<feature type="compositionally biased region" description="Polar residues" evidence="17">
    <location>
        <begin position="431"/>
        <end position="459"/>
    </location>
</feature>
<evidence type="ECO:0000256" key="1">
    <source>
        <dbReference type="ARBA" id="ARBA00004123"/>
    </source>
</evidence>
<dbReference type="Proteomes" id="UP001208570">
    <property type="component" value="Unassembled WGS sequence"/>
</dbReference>
<dbReference type="GO" id="GO:0005634">
    <property type="term" value="C:nucleus"/>
    <property type="evidence" value="ECO:0007669"/>
    <property type="project" value="UniProtKB-SubCell"/>
</dbReference>
<evidence type="ECO:0000256" key="17">
    <source>
        <dbReference type="SAM" id="MobiDB-lite"/>
    </source>
</evidence>
<dbReference type="PANTHER" id="PTHR23339">
    <property type="entry name" value="TYROSINE SPECIFIC PROTEIN PHOSPHATASE AND DUAL SPECIFICITY PROTEIN PHOSPHATASE"/>
    <property type="match status" value="1"/>
</dbReference>
<dbReference type="PROSITE" id="PS50056">
    <property type="entry name" value="TYR_PHOSPHATASE_2"/>
    <property type="match status" value="1"/>
</dbReference>
<keyword evidence="12" id="KW-0966">Cell projection</keyword>
<evidence type="ECO:0000256" key="13">
    <source>
        <dbReference type="ARBA" id="ARBA00023306"/>
    </source>
</evidence>
<dbReference type="InterPro" id="IPR016130">
    <property type="entry name" value="Tyr_Pase_AS"/>
</dbReference>
<evidence type="ECO:0008006" key="22">
    <source>
        <dbReference type="Google" id="ProtNLM"/>
    </source>
</evidence>
<dbReference type="CDD" id="cd17657">
    <property type="entry name" value="CDC14_N"/>
    <property type="match status" value="1"/>
</dbReference>
<evidence type="ECO:0000256" key="16">
    <source>
        <dbReference type="ARBA" id="ARBA00048336"/>
    </source>
</evidence>
<dbReference type="Pfam" id="PF22785">
    <property type="entry name" value="Tc-R-P"/>
    <property type="match status" value="1"/>
</dbReference>
<keyword evidence="5" id="KW-0963">Cytoplasm</keyword>
<evidence type="ECO:0000259" key="19">
    <source>
        <dbReference type="PROSITE" id="PS50056"/>
    </source>
</evidence>
<dbReference type="PROSITE" id="PS50054">
    <property type="entry name" value="TYR_PHOSPHATASE_DUAL"/>
    <property type="match status" value="1"/>
</dbReference>
<comment type="caution">
    <text evidence="20">The sequence shown here is derived from an EMBL/GenBank/DDBJ whole genome shotgun (WGS) entry which is preliminary data.</text>
</comment>
<dbReference type="Pfam" id="PF14671">
    <property type="entry name" value="DSPn"/>
    <property type="match status" value="1"/>
</dbReference>
<evidence type="ECO:0000259" key="18">
    <source>
        <dbReference type="PROSITE" id="PS50054"/>
    </source>
</evidence>
<evidence type="ECO:0000256" key="15">
    <source>
        <dbReference type="ARBA" id="ARBA00047761"/>
    </source>
</evidence>
<evidence type="ECO:0000256" key="2">
    <source>
        <dbReference type="ARBA" id="ARBA00004300"/>
    </source>
</evidence>
<comment type="subcellular location">
    <subcellularLocation>
        <location evidence="14">Cell projection</location>
        <location evidence="14">Kinocilium</location>
    </subcellularLocation>
    <subcellularLocation>
        <location evidence="2">Cytoplasm</location>
        <location evidence="2">Cytoskeleton</location>
        <location evidence="2">Microtubule organizing center</location>
        <location evidence="2">Centrosome</location>
    </subcellularLocation>
    <subcellularLocation>
        <location evidence="3">Cytoplasm</location>
        <location evidence="3">Cytoskeleton</location>
        <location evidence="3">Spindle pole</location>
    </subcellularLocation>
    <subcellularLocation>
        <location evidence="1">Nucleus</location>
    </subcellularLocation>
</comment>
<keyword evidence="10" id="KW-0206">Cytoskeleton</keyword>
<dbReference type="InterPro" id="IPR050561">
    <property type="entry name" value="PTP"/>
</dbReference>
<dbReference type="FunFam" id="3.90.190.10:FF:000006">
    <property type="entry name" value="Dual specificity protein phosphatase CDC14B"/>
    <property type="match status" value="1"/>
</dbReference>
<keyword evidence="9" id="KW-0904">Protein phosphatase</keyword>
<dbReference type="GO" id="GO:0005813">
    <property type="term" value="C:centrosome"/>
    <property type="evidence" value="ECO:0007669"/>
    <property type="project" value="UniProtKB-SubCell"/>
</dbReference>
<evidence type="ECO:0000256" key="12">
    <source>
        <dbReference type="ARBA" id="ARBA00023273"/>
    </source>
</evidence>
<dbReference type="GO" id="GO:0050877">
    <property type="term" value="P:nervous system process"/>
    <property type="evidence" value="ECO:0007669"/>
    <property type="project" value="UniProtKB-ARBA"/>
</dbReference>
<name>A0AAD9K983_9ANNE</name>
<dbReference type="InterPro" id="IPR029021">
    <property type="entry name" value="Prot-tyrosine_phosphatase-like"/>
</dbReference>
<dbReference type="SMART" id="SM00404">
    <property type="entry name" value="PTPc_motif"/>
    <property type="match status" value="1"/>
</dbReference>
<dbReference type="GO" id="GO:0051301">
    <property type="term" value="P:cell division"/>
    <property type="evidence" value="ECO:0007669"/>
    <property type="project" value="UniProtKB-KW"/>
</dbReference>
<dbReference type="CDD" id="cd14499">
    <property type="entry name" value="CDC14_C"/>
    <property type="match status" value="1"/>
</dbReference>
<dbReference type="FunFam" id="3.90.190.10:FF:000032">
    <property type="entry name" value="dual specificity protein phosphatase CDC14A isoform X1"/>
    <property type="match status" value="1"/>
</dbReference>
<dbReference type="InterPro" id="IPR044506">
    <property type="entry name" value="CDC14_C"/>
</dbReference>
<reference evidence="20" key="1">
    <citation type="journal article" date="2023" name="Mol. Biol. Evol.">
        <title>Third-Generation Sequencing Reveals the Adaptive Role of the Epigenome in Three Deep-Sea Polychaetes.</title>
        <authorList>
            <person name="Perez M."/>
            <person name="Aroh O."/>
            <person name="Sun Y."/>
            <person name="Lan Y."/>
            <person name="Juniper S.K."/>
            <person name="Young C.R."/>
            <person name="Angers B."/>
            <person name="Qian P.Y."/>
        </authorList>
    </citation>
    <scope>NUCLEOTIDE SEQUENCE</scope>
    <source>
        <strain evidence="20">P08H-3</strain>
    </source>
</reference>
<feature type="region of interest" description="Disordered" evidence="17">
    <location>
        <begin position="404"/>
        <end position="459"/>
    </location>
</feature>
<dbReference type="PROSITE" id="PS00383">
    <property type="entry name" value="TYR_PHOSPHATASE_1"/>
    <property type="match status" value="1"/>
</dbReference>
<dbReference type="InterPro" id="IPR020422">
    <property type="entry name" value="TYR_PHOSPHATASE_DUAL_dom"/>
</dbReference>
<evidence type="ECO:0000313" key="20">
    <source>
        <dbReference type="EMBL" id="KAK2167403.1"/>
    </source>
</evidence>
<proteinExistence type="inferred from homology"/>
<evidence type="ECO:0000256" key="8">
    <source>
        <dbReference type="ARBA" id="ARBA00022801"/>
    </source>
</evidence>
<evidence type="ECO:0000256" key="6">
    <source>
        <dbReference type="ARBA" id="ARBA00022553"/>
    </source>
</evidence>
<gene>
    <name evidence="20" type="ORF">LSH36_28g04053</name>
</gene>
<keyword evidence="11" id="KW-0539">Nucleus</keyword>